<reference evidence="5 7" key="2">
    <citation type="journal article" date="2013" name="Nature">
        <title>Insights into bilaterian evolution from three spiralian genomes.</title>
        <authorList>
            <person name="Simakov O."/>
            <person name="Marletaz F."/>
            <person name="Cho S.J."/>
            <person name="Edsinger-Gonzales E."/>
            <person name="Havlak P."/>
            <person name="Hellsten U."/>
            <person name="Kuo D.H."/>
            <person name="Larsson T."/>
            <person name="Lv J."/>
            <person name="Arendt D."/>
            <person name="Savage R."/>
            <person name="Osoegawa K."/>
            <person name="de Jong P."/>
            <person name="Grimwood J."/>
            <person name="Chapman J.A."/>
            <person name="Shapiro H."/>
            <person name="Aerts A."/>
            <person name="Otillar R.P."/>
            <person name="Terry A.Y."/>
            <person name="Boore J.L."/>
            <person name="Grigoriev I.V."/>
            <person name="Lindberg D.R."/>
            <person name="Seaver E.C."/>
            <person name="Weisblat D.A."/>
            <person name="Putnam N.H."/>
            <person name="Rokhsar D.S."/>
        </authorList>
    </citation>
    <scope>NUCLEOTIDE SEQUENCE</scope>
    <source>
        <strain evidence="5 7">I ESC-2004</strain>
    </source>
</reference>
<dbReference type="HOGENOM" id="CLU_004253_14_0_1"/>
<reference evidence="6" key="3">
    <citation type="submission" date="2015-06" db="UniProtKB">
        <authorList>
            <consortium name="EnsemblMetazoa"/>
        </authorList>
    </citation>
    <scope>IDENTIFICATION</scope>
</reference>
<dbReference type="SMART" id="SM00875">
    <property type="entry name" value="BACK"/>
    <property type="match status" value="1"/>
</dbReference>
<feature type="domain" description="BACK" evidence="4">
    <location>
        <begin position="130"/>
        <end position="233"/>
    </location>
</feature>
<reference evidence="7" key="1">
    <citation type="submission" date="2012-12" db="EMBL/GenBank/DDBJ databases">
        <authorList>
            <person name="Hellsten U."/>
            <person name="Grimwood J."/>
            <person name="Chapman J.A."/>
            <person name="Shapiro H."/>
            <person name="Aerts A."/>
            <person name="Otillar R.P."/>
            <person name="Terry A.Y."/>
            <person name="Boore J.L."/>
            <person name="Simakov O."/>
            <person name="Marletaz F."/>
            <person name="Cho S.-J."/>
            <person name="Edsinger-Gonzales E."/>
            <person name="Havlak P."/>
            <person name="Kuo D.-H."/>
            <person name="Larsson T."/>
            <person name="Lv J."/>
            <person name="Arendt D."/>
            <person name="Savage R."/>
            <person name="Osoegawa K."/>
            <person name="de Jong P."/>
            <person name="Lindberg D.R."/>
            <person name="Seaver E.C."/>
            <person name="Weisblat D.A."/>
            <person name="Putnam N.H."/>
            <person name="Grigoriev I.V."/>
            <person name="Rokhsar D.S."/>
        </authorList>
    </citation>
    <scope>NUCLEOTIDE SEQUENCE</scope>
    <source>
        <strain evidence="7">I ESC-2004</strain>
    </source>
</reference>
<evidence type="ECO:0000256" key="1">
    <source>
        <dbReference type="ARBA" id="ARBA00022441"/>
    </source>
</evidence>
<dbReference type="OrthoDB" id="45365at2759"/>
<keyword evidence="2" id="KW-0677">Repeat</keyword>
<dbReference type="InterPro" id="IPR011705">
    <property type="entry name" value="BACK"/>
</dbReference>
<dbReference type="SUPFAM" id="SSF117281">
    <property type="entry name" value="Kelch motif"/>
    <property type="match status" value="1"/>
</dbReference>
<proteinExistence type="predicted"/>
<dbReference type="PANTHER" id="PTHR24412:SF489">
    <property type="entry name" value="RING FINGER DOMAIN AND KELCH REPEAT-CONTAINING PROTEIN DDB_G0271372"/>
    <property type="match status" value="1"/>
</dbReference>
<name>R7TLE7_CAPTE</name>
<evidence type="ECO:0000313" key="5">
    <source>
        <dbReference type="EMBL" id="ELT92366.1"/>
    </source>
</evidence>
<evidence type="ECO:0000259" key="4">
    <source>
        <dbReference type="SMART" id="SM00875"/>
    </source>
</evidence>
<keyword evidence="7" id="KW-1185">Reference proteome</keyword>
<dbReference type="PANTHER" id="PTHR24412">
    <property type="entry name" value="KELCH PROTEIN"/>
    <property type="match status" value="1"/>
</dbReference>
<sequence length="584" mass="65827">MFIYFHFPDIAAMDASTNSRNDHENEAKGQGSEAQASKGDVSPNQPDQSSMSSEYASYSLKDEATGQDIKLDFSETTTTKTLIEYLKSGRISINSDNIPNILAAAHSVCSEILSWNFLIFVKEHVCPTNCITYYRVSRKNKYTIFISLFREYILSHFVGVCCLSDSIEELSEEELIEIVSDDRLTAVNEDIVHDTVVRWVNADITSREGSFIKIANFIRFPFCTDNGLSNRDGYGPLKIDLTKTGLIEEAIFVRSTLMTQHSIYNQRCLPRISFVDAKKPHLLRLFVSANTHFVVCQMTECFNGRYTKWKEAPPSTEYVGGPSKGPYFVPKASSIEWILEGSTSSEFVHCELALGNDTFSSKSDWPRYSYCCYSKRNLISRLRNIASMGDQLLSFDGGQVESFHGQYVRENKLNKRATSASWRTLPHPRLPQRVNNPYFVHFTDNLYVLGGFDHTGRPSLVTQIYTSTAAFKRNFSGKQKKDMPGTCQSGAAVSLNEHIFVVGGIERVCFRYTPSSDTWLVLSQPTHVHKEFTAAAAWEGCILLWGGYHAELYNPLNDTWSPCDELVPRDSAPGFAKGLFTYFA</sequence>
<keyword evidence="1" id="KW-0880">Kelch repeat</keyword>
<dbReference type="Pfam" id="PF07707">
    <property type="entry name" value="BACK"/>
    <property type="match status" value="1"/>
</dbReference>
<dbReference type="Proteomes" id="UP000014760">
    <property type="component" value="Unassembled WGS sequence"/>
</dbReference>
<dbReference type="Gene3D" id="1.25.40.420">
    <property type="match status" value="1"/>
</dbReference>
<accession>R7TLE7</accession>
<organism evidence="5">
    <name type="scientific">Capitella teleta</name>
    <name type="common">Polychaete worm</name>
    <dbReference type="NCBI Taxonomy" id="283909"/>
    <lineage>
        <taxon>Eukaryota</taxon>
        <taxon>Metazoa</taxon>
        <taxon>Spiralia</taxon>
        <taxon>Lophotrochozoa</taxon>
        <taxon>Annelida</taxon>
        <taxon>Polychaeta</taxon>
        <taxon>Sedentaria</taxon>
        <taxon>Scolecida</taxon>
        <taxon>Capitellidae</taxon>
        <taxon>Capitella</taxon>
    </lineage>
</organism>
<evidence type="ECO:0000313" key="7">
    <source>
        <dbReference type="Proteomes" id="UP000014760"/>
    </source>
</evidence>
<evidence type="ECO:0000256" key="2">
    <source>
        <dbReference type="ARBA" id="ARBA00022737"/>
    </source>
</evidence>
<dbReference type="EMBL" id="KB310159">
    <property type="protein sequence ID" value="ELT92366.1"/>
    <property type="molecule type" value="Genomic_DNA"/>
</dbReference>
<dbReference type="AlphaFoldDB" id="R7TLE7"/>
<dbReference type="Gene3D" id="2.120.10.80">
    <property type="entry name" value="Kelch-type beta propeller"/>
    <property type="match status" value="1"/>
</dbReference>
<evidence type="ECO:0000313" key="6">
    <source>
        <dbReference type="EnsemblMetazoa" id="CapteP220736"/>
    </source>
</evidence>
<dbReference type="InterPro" id="IPR015915">
    <property type="entry name" value="Kelch-typ_b-propeller"/>
</dbReference>
<dbReference type="EMBL" id="AMQN01002842">
    <property type="status" value="NOT_ANNOTATED_CDS"/>
    <property type="molecule type" value="Genomic_DNA"/>
</dbReference>
<evidence type="ECO:0000256" key="3">
    <source>
        <dbReference type="SAM" id="MobiDB-lite"/>
    </source>
</evidence>
<gene>
    <name evidence="5" type="ORF">CAPTEDRAFT_220736</name>
</gene>
<dbReference type="EnsemblMetazoa" id="CapteT220736">
    <property type="protein sequence ID" value="CapteP220736"/>
    <property type="gene ID" value="CapteG220736"/>
</dbReference>
<protein>
    <recommendedName>
        <fullName evidence="4">BACK domain-containing protein</fullName>
    </recommendedName>
</protein>
<feature type="region of interest" description="Disordered" evidence="3">
    <location>
        <begin position="16"/>
        <end position="53"/>
    </location>
</feature>